<dbReference type="InterPro" id="IPR013685">
    <property type="entry name" value="POTRA_FtsQ_type"/>
</dbReference>
<dbReference type="Proteomes" id="UP000190188">
    <property type="component" value="Unassembled WGS sequence"/>
</dbReference>
<dbReference type="PROSITE" id="PS51779">
    <property type="entry name" value="POTRA"/>
    <property type="match status" value="1"/>
</dbReference>
<evidence type="ECO:0000256" key="1">
    <source>
        <dbReference type="ARBA" id="ARBA00004370"/>
    </source>
</evidence>
<dbReference type="GO" id="GO:0005886">
    <property type="term" value="C:plasma membrane"/>
    <property type="evidence" value="ECO:0007669"/>
    <property type="project" value="UniProtKB-SubCell"/>
</dbReference>
<keyword evidence="4 8" id="KW-0812">Transmembrane</keyword>
<evidence type="ECO:0000256" key="5">
    <source>
        <dbReference type="ARBA" id="ARBA00022989"/>
    </source>
</evidence>
<accession>A0A1T2XF60</accession>
<comment type="function">
    <text evidence="8">Cell division protein that may be involved in stabilizing or promoting the assembly of the division complex.</text>
</comment>
<evidence type="ECO:0000313" key="10">
    <source>
        <dbReference type="EMBL" id="OPA78468.1"/>
    </source>
</evidence>
<keyword evidence="5 8" id="KW-1133">Transmembrane helix</keyword>
<reference evidence="10 11" key="1">
    <citation type="submission" date="2017-01" db="EMBL/GenBank/DDBJ databases">
        <title>Genome analysis of Paenibacillus selenitrireducens ES3-24.</title>
        <authorList>
            <person name="Xu D."/>
            <person name="Yao R."/>
            <person name="Zheng S."/>
        </authorList>
    </citation>
    <scope>NUCLEOTIDE SEQUENCE [LARGE SCALE GENOMIC DNA]</scope>
    <source>
        <strain evidence="10 11">ES3-24</strain>
    </source>
</reference>
<comment type="similarity">
    <text evidence="8">Belongs to the FtsQ/DivIB family. DivIB subfamily.</text>
</comment>
<dbReference type="AlphaFoldDB" id="A0A1T2XF60"/>
<dbReference type="OrthoDB" id="2677691at2"/>
<keyword evidence="11" id="KW-1185">Reference proteome</keyword>
<keyword evidence="7 8" id="KW-0131">Cell cycle</keyword>
<dbReference type="HAMAP" id="MF_00912">
    <property type="entry name" value="DivIB"/>
    <property type="match status" value="1"/>
</dbReference>
<dbReference type="PANTHER" id="PTHR37820">
    <property type="entry name" value="CELL DIVISION PROTEIN DIVIB"/>
    <property type="match status" value="1"/>
</dbReference>
<protein>
    <recommendedName>
        <fullName evidence="8">Cell division protein DivIB</fullName>
    </recommendedName>
</protein>
<keyword evidence="3 8" id="KW-0132">Cell division</keyword>
<evidence type="ECO:0000256" key="4">
    <source>
        <dbReference type="ARBA" id="ARBA00022692"/>
    </source>
</evidence>
<comment type="caution">
    <text evidence="10">The sequence shown here is derived from an EMBL/GenBank/DDBJ whole genome shotgun (WGS) entry which is preliminary data.</text>
</comment>
<evidence type="ECO:0000256" key="3">
    <source>
        <dbReference type="ARBA" id="ARBA00022618"/>
    </source>
</evidence>
<evidence type="ECO:0000256" key="6">
    <source>
        <dbReference type="ARBA" id="ARBA00023136"/>
    </source>
</evidence>
<evidence type="ECO:0000256" key="7">
    <source>
        <dbReference type="ARBA" id="ARBA00023306"/>
    </source>
</evidence>
<dbReference type="Pfam" id="PF08478">
    <property type="entry name" value="POTRA_1"/>
    <property type="match status" value="1"/>
</dbReference>
<keyword evidence="6 8" id="KW-0472">Membrane</keyword>
<feature type="transmembrane region" description="Helical" evidence="8">
    <location>
        <begin position="21"/>
        <end position="38"/>
    </location>
</feature>
<dbReference type="InterPro" id="IPR034746">
    <property type="entry name" value="POTRA"/>
</dbReference>
<evidence type="ECO:0000259" key="9">
    <source>
        <dbReference type="PROSITE" id="PS51779"/>
    </source>
</evidence>
<gene>
    <name evidence="8" type="primary">divIB</name>
    <name evidence="10" type="ORF">BVG16_11370</name>
</gene>
<feature type="domain" description="POTRA" evidence="9">
    <location>
        <begin position="43"/>
        <end position="111"/>
    </location>
</feature>
<dbReference type="RefSeq" id="WP_078498770.1">
    <property type="nucleotide sequence ID" value="NZ_MSZX01000004.1"/>
</dbReference>
<proteinExistence type="inferred from homology"/>
<sequence>MTQQLPVLKEKKVKTNTSRKLLFILLILFVVLLAVLFFRSSMSKISEIHITGNQLIPNQQLVEKSGLHIGDQFFGTSKGTIRERLLENKAVQDVKIELKFPGVISISVQEFSTVAYQMSPTDGKITGLLSNGTTLPLPKDHILVEKPILTNWKAGDALLGKLCKQLGEIPDELLTDISEIMPDPSKSYPDRIKMYTRSQFEVLTTISLMKDKVEYLSNVIETQQPGLITMLTADTYRPFDNTPWGTDLEKDTTQ</sequence>
<evidence type="ECO:0000256" key="8">
    <source>
        <dbReference type="HAMAP-Rule" id="MF_00912"/>
    </source>
</evidence>
<keyword evidence="2 8" id="KW-1003">Cell membrane</keyword>
<name>A0A1T2XF60_9BACL</name>
<evidence type="ECO:0000256" key="2">
    <source>
        <dbReference type="ARBA" id="ARBA00022475"/>
    </source>
</evidence>
<dbReference type="InterPro" id="IPR050487">
    <property type="entry name" value="FtsQ_DivIB"/>
</dbReference>
<dbReference type="GO" id="GO:0043093">
    <property type="term" value="P:FtsZ-dependent cytokinesis"/>
    <property type="evidence" value="ECO:0007669"/>
    <property type="project" value="UniProtKB-UniRule"/>
</dbReference>
<organism evidence="10 11">
    <name type="scientific">Paenibacillus selenitireducens</name>
    <dbReference type="NCBI Taxonomy" id="1324314"/>
    <lineage>
        <taxon>Bacteria</taxon>
        <taxon>Bacillati</taxon>
        <taxon>Bacillota</taxon>
        <taxon>Bacilli</taxon>
        <taxon>Bacillales</taxon>
        <taxon>Paenibacillaceae</taxon>
        <taxon>Paenibacillus</taxon>
    </lineage>
</organism>
<evidence type="ECO:0000313" key="11">
    <source>
        <dbReference type="Proteomes" id="UP000190188"/>
    </source>
</evidence>
<dbReference type="Gene3D" id="3.10.20.310">
    <property type="entry name" value="membrane protein fhac"/>
    <property type="match status" value="1"/>
</dbReference>
<dbReference type="Gene3D" id="3.40.50.10960">
    <property type="match status" value="1"/>
</dbReference>
<dbReference type="EMBL" id="MSZX01000004">
    <property type="protein sequence ID" value="OPA78468.1"/>
    <property type="molecule type" value="Genomic_DNA"/>
</dbReference>
<dbReference type="GO" id="GO:0032153">
    <property type="term" value="C:cell division site"/>
    <property type="evidence" value="ECO:0007669"/>
    <property type="project" value="UniProtKB-UniRule"/>
</dbReference>
<dbReference type="InterPro" id="IPR026580">
    <property type="entry name" value="DivIB"/>
</dbReference>
<dbReference type="STRING" id="1324314.BVG16_11370"/>
<comment type="subcellular location">
    <subcellularLocation>
        <location evidence="8">Cell membrane</location>
        <topology evidence="8">Single-pass type II membrane protein</topology>
    </subcellularLocation>
    <subcellularLocation>
        <location evidence="1">Membrane</location>
    </subcellularLocation>
    <text evidence="8">Localizes to the division septum.</text>
</comment>
<dbReference type="PANTHER" id="PTHR37820:SF1">
    <property type="entry name" value="CELL DIVISION PROTEIN FTSQ"/>
    <property type="match status" value="1"/>
</dbReference>